<keyword evidence="6" id="KW-0547">Nucleotide-binding</keyword>
<dbReference type="GO" id="GO:0016779">
    <property type="term" value="F:nucleotidyltransferase activity"/>
    <property type="evidence" value="ECO:0007669"/>
    <property type="project" value="UniProtKB-KW"/>
</dbReference>
<keyword evidence="12" id="KW-1185">Reference proteome</keyword>
<reference evidence="12" key="1">
    <citation type="submission" date="2017-08" db="EMBL/GenBank/DDBJ databases">
        <authorList>
            <person name="Grouzdev D.S."/>
            <person name="Gaisin V.A."/>
            <person name="Rysina M.S."/>
            <person name="Gorlenko V.M."/>
        </authorList>
    </citation>
    <scope>NUCLEOTIDE SEQUENCE [LARGE SCALE GENOMIC DNA]</scope>
    <source>
        <strain evidence="12">Kir15-3F</strain>
    </source>
</reference>
<organism evidence="11 12">
    <name type="scientific">Candidatus Viridilinea mediisalina</name>
    <dbReference type="NCBI Taxonomy" id="2024553"/>
    <lineage>
        <taxon>Bacteria</taxon>
        <taxon>Bacillati</taxon>
        <taxon>Chloroflexota</taxon>
        <taxon>Chloroflexia</taxon>
        <taxon>Chloroflexales</taxon>
        <taxon>Chloroflexineae</taxon>
        <taxon>Oscillochloridaceae</taxon>
        <taxon>Candidatus Viridilinea</taxon>
    </lineage>
</organism>
<evidence type="ECO:0000256" key="5">
    <source>
        <dbReference type="ARBA" id="ARBA00022723"/>
    </source>
</evidence>
<feature type="domain" description="Polymerase nucleotidyl transferase" evidence="10">
    <location>
        <begin position="20"/>
        <end position="88"/>
    </location>
</feature>
<evidence type="ECO:0000259" key="10">
    <source>
        <dbReference type="Pfam" id="PF01909"/>
    </source>
</evidence>
<keyword evidence="4" id="KW-0548">Nucleotidyltransferase</keyword>
<keyword evidence="2" id="KW-1277">Toxin-antitoxin system</keyword>
<gene>
    <name evidence="11" type="ORF">CJ255_01890</name>
</gene>
<dbReference type="GO" id="GO:0005524">
    <property type="term" value="F:ATP binding"/>
    <property type="evidence" value="ECO:0007669"/>
    <property type="project" value="UniProtKB-KW"/>
</dbReference>
<comment type="similarity">
    <text evidence="9">Belongs to the MntA antitoxin family.</text>
</comment>
<dbReference type="PANTHER" id="PTHR33571">
    <property type="entry name" value="SSL8005 PROTEIN"/>
    <property type="match status" value="1"/>
</dbReference>
<dbReference type="GO" id="GO:0046872">
    <property type="term" value="F:metal ion binding"/>
    <property type="evidence" value="ECO:0007669"/>
    <property type="project" value="UniProtKB-KW"/>
</dbReference>
<dbReference type="CDD" id="cd05403">
    <property type="entry name" value="NT_KNTase_like"/>
    <property type="match status" value="1"/>
</dbReference>
<dbReference type="Proteomes" id="UP000220527">
    <property type="component" value="Unassembled WGS sequence"/>
</dbReference>
<dbReference type="Gene3D" id="3.30.460.10">
    <property type="entry name" value="Beta Polymerase, domain 2"/>
    <property type="match status" value="1"/>
</dbReference>
<evidence type="ECO:0000256" key="9">
    <source>
        <dbReference type="ARBA" id="ARBA00038276"/>
    </source>
</evidence>
<dbReference type="Pfam" id="PF01909">
    <property type="entry name" value="NTP_transf_2"/>
    <property type="match status" value="1"/>
</dbReference>
<evidence type="ECO:0000313" key="12">
    <source>
        <dbReference type="Proteomes" id="UP000220527"/>
    </source>
</evidence>
<dbReference type="InterPro" id="IPR052038">
    <property type="entry name" value="Type-VII_TA_antitoxin"/>
</dbReference>
<keyword evidence="7" id="KW-0067">ATP-binding</keyword>
<evidence type="ECO:0000256" key="1">
    <source>
        <dbReference type="ARBA" id="ARBA00001946"/>
    </source>
</evidence>
<evidence type="ECO:0000256" key="8">
    <source>
        <dbReference type="ARBA" id="ARBA00022842"/>
    </source>
</evidence>
<comment type="caution">
    <text evidence="11">The sequence shown here is derived from an EMBL/GenBank/DDBJ whole genome shotgun (WGS) entry which is preliminary data.</text>
</comment>
<keyword evidence="3" id="KW-0808">Transferase</keyword>
<evidence type="ECO:0000256" key="4">
    <source>
        <dbReference type="ARBA" id="ARBA00022695"/>
    </source>
</evidence>
<keyword evidence="8" id="KW-0460">Magnesium</keyword>
<name>A0A2A6RPJ0_9CHLR</name>
<evidence type="ECO:0000256" key="7">
    <source>
        <dbReference type="ARBA" id="ARBA00022840"/>
    </source>
</evidence>
<evidence type="ECO:0000256" key="2">
    <source>
        <dbReference type="ARBA" id="ARBA00022649"/>
    </source>
</evidence>
<sequence>MATKPSLETIILRLQQLMPEIISEYSVKKIFVFGSYARHEQRDDSDLDLLVTFYTKPGLLKYIALEQYLSDMLGIPVDLVMESALRPEVATHVYADLIHV</sequence>
<evidence type="ECO:0000313" key="11">
    <source>
        <dbReference type="EMBL" id="PDW04836.1"/>
    </source>
</evidence>
<proteinExistence type="inferred from homology"/>
<dbReference type="InterPro" id="IPR002934">
    <property type="entry name" value="Polymerase_NTP_transf_dom"/>
</dbReference>
<evidence type="ECO:0000256" key="3">
    <source>
        <dbReference type="ARBA" id="ARBA00022679"/>
    </source>
</evidence>
<accession>A0A2A6RPJ0</accession>
<dbReference type="SUPFAM" id="SSF81301">
    <property type="entry name" value="Nucleotidyltransferase"/>
    <property type="match status" value="1"/>
</dbReference>
<protein>
    <submittedName>
        <fullName evidence="11">DNA polymerase III subunit beta</fullName>
    </submittedName>
</protein>
<keyword evidence="5" id="KW-0479">Metal-binding</keyword>
<dbReference type="EMBL" id="NQWI01000004">
    <property type="protein sequence ID" value="PDW04836.1"/>
    <property type="molecule type" value="Genomic_DNA"/>
</dbReference>
<dbReference type="PANTHER" id="PTHR33571:SF19">
    <property type="entry name" value="PROTEIN ADENYLYLTRANSFERASE MJ0128-RELATED"/>
    <property type="match status" value="1"/>
</dbReference>
<dbReference type="OrthoDB" id="9809668at2"/>
<comment type="cofactor">
    <cofactor evidence="1">
        <name>Mg(2+)</name>
        <dbReference type="ChEBI" id="CHEBI:18420"/>
    </cofactor>
</comment>
<dbReference type="AlphaFoldDB" id="A0A2A6RPJ0"/>
<evidence type="ECO:0000256" key="6">
    <source>
        <dbReference type="ARBA" id="ARBA00022741"/>
    </source>
</evidence>
<dbReference type="InterPro" id="IPR043519">
    <property type="entry name" value="NT_sf"/>
</dbReference>